<evidence type="ECO:0000256" key="1">
    <source>
        <dbReference type="ARBA" id="ARBA00023015"/>
    </source>
</evidence>
<dbReference type="PANTHER" id="PTHR22970">
    <property type="entry name" value="AT-RICH INTERACTIVE DOMAIN-CONTAINING PROTEIN 2"/>
    <property type="match status" value="1"/>
</dbReference>
<accession>A0A8H7BQJ3</accession>
<organism evidence="6 7">
    <name type="scientific">Apophysomyces ossiformis</name>
    <dbReference type="NCBI Taxonomy" id="679940"/>
    <lineage>
        <taxon>Eukaryota</taxon>
        <taxon>Fungi</taxon>
        <taxon>Fungi incertae sedis</taxon>
        <taxon>Mucoromycota</taxon>
        <taxon>Mucoromycotina</taxon>
        <taxon>Mucoromycetes</taxon>
        <taxon>Mucorales</taxon>
        <taxon>Mucorineae</taxon>
        <taxon>Mucoraceae</taxon>
        <taxon>Apophysomyces</taxon>
    </lineage>
</organism>
<dbReference type="SMART" id="SM00501">
    <property type="entry name" value="BRIGHT"/>
    <property type="match status" value="1"/>
</dbReference>
<dbReference type="SUPFAM" id="SSF46774">
    <property type="entry name" value="ARID-like"/>
    <property type="match status" value="1"/>
</dbReference>
<feature type="region of interest" description="Disordered" evidence="4">
    <location>
        <begin position="94"/>
        <end position="166"/>
    </location>
</feature>
<dbReference type="InterPro" id="IPR036431">
    <property type="entry name" value="ARID_dom_sf"/>
</dbReference>
<protein>
    <submittedName>
        <fullName evidence="6">AT-rich interactive domain-containing protein 2</fullName>
    </submittedName>
</protein>
<dbReference type="OrthoDB" id="338531at2759"/>
<dbReference type="InterPro" id="IPR001606">
    <property type="entry name" value="ARID_dom"/>
</dbReference>
<dbReference type="PROSITE" id="PS51011">
    <property type="entry name" value="ARID"/>
    <property type="match status" value="1"/>
</dbReference>
<evidence type="ECO:0000259" key="5">
    <source>
        <dbReference type="PROSITE" id="PS51011"/>
    </source>
</evidence>
<gene>
    <name evidence="6" type="primary">ARID2</name>
    <name evidence="6" type="ORF">EC973_006581</name>
</gene>
<dbReference type="EMBL" id="JABAYA010000042">
    <property type="protein sequence ID" value="KAF7728187.1"/>
    <property type="molecule type" value="Genomic_DNA"/>
</dbReference>
<reference evidence="6" key="1">
    <citation type="submission" date="2020-01" db="EMBL/GenBank/DDBJ databases">
        <title>Genome Sequencing of Three Apophysomyces-Like Fungal Strains Confirms a Novel Fungal Genus in the Mucoromycota with divergent Burkholderia-like Endosymbiotic Bacteria.</title>
        <authorList>
            <person name="Stajich J.E."/>
            <person name="Macias A.M."/>
            <person name="Carter-House D."/>
            <person name="Lovett B."/>
            <person name="Kasson L.R."/>
            <person name="Berry K."/>
            <person name="Grigoriev I."/>
            <person name="Chang Y."/>
            <person name="Spatafora J."/>
            <person name="Kasson M.T."/>
        </authorList>
    </citation>
    <scope>NUCLEOTIDE SEQUENCE</scope>
    <source>
        <strain evidence="6">NRRL A-21654</strain>
    </source>
</reference>
<dbReference type="Pfam" id="PF01388">
    <property type="entry name" value="ARID"/>
    <property type="match status" value="1"/>
</dbReference>
<dbReference type="InterPro" id="IPR052406">
    <property type="entry name" value="Chromatin_Remodeling_Comp"/>
</dbReference>
<evidence type="ECO:0000256" key="3">
    <source>
        <dbReference type="ARBA" id="ARBA00023242"/>
    </source>
</evidence>
<evidence type="ECO:0000313" key="6">
    <source>
        <dbReference type="EMBL" id="KAF7728187.1"/>
    </source>
</evidence>
<feature type="domain" description="ARID" evidence="5">
    <location>
        <begin position="11"/>
        <end position="111"/>
    </location>
</feature>
<dbReference type="PANTHER" id="PTHR22970:SF14">
    <property type="entry name" value="AT-RICH INTERACTIVE DOMAIN-CONTAINING PROTEIN 2"/>
    <property type="match status" value="1"/>
</dbReference>
<evidence type="ECO:0000313" key="7">
    <source>
        <dbReference type="Proteomes" id="UP000605846"/>
    </source>
</evidence>
<keyword evidence="7" id="KW-1185">Reference proteome</keyword>
<keyword evidence="2" id="KW-0804">Transcription</keyword>
<evidence type="ECO:0000256" key="2">
    <source>
        <dbReference type="ARBA" id="ARBA00023163"/>
    </source>
</evidence>
<dbReference type="GO" id="GO:0016586">
    <property type="term" value="C:RSC-type complex"/>
    <property type="evidence" value="ECO:0007669"/>
    <property type="project" value="TreeGrafter"/>
</dbReference>
<keyword evidence="3" id="KW-0539">Nucleus</keyword>
<sequence length="658" mass="74588">MPRWIDTIERTREHAIFMRELKAFHDRKGTTLQAEPILGGKRLDLLKIYKVVVAAGGFEQLGWEEENLWGNEWIPPKELFGPSAHRSSTLAGKSYKSAKYKDHQEYSTENENRATPLPDSAPPKPVSSGLADSPTSIKITGTESATYTHPQQCHQKPHPRPTDTSSNHIEADGFNHITKQKILFALQFGEEERIEWALDRLVTLSFESCEGLQLSYTPILLDFMLALSQPFLETHIAKETAVTDTLDQMMNTKSDGYLDSSKSLGRILKILHIIRNLSLFEKNIPFLSRNGRLKKLLTKILGASSCYFELSRHCIDILENIACHTELASSSDDYITALSQGVYSQDRYLIVGTIRTFTAFSFLDKNLPYMLTGLGIDITAQVAQFLLANDEELVGAALEYLYLRSLISRDCRTYLLEAHSGTYIRLLVSLSTFESKFFRPRFVKQCLATHQQQTKHNNKIPLQLPDLNIYHQLDEPFRCLGWLKDKFEVANPSSHISLDDIYLLYESRFRREKALKMREFYTVLKIAFLKTLTSQSHMGATGPVLEGLLVRGIQVKMNILQDECSDRNELQDENLSDIEQVLDGLSFPDISPEDQFQIDTSLSLQHHQTHLNDKHNNNITSSNTDTLVSSIGSRDPGHLKGVALVAMHLLQELSGPFL</sequence>
<dbReference type="AlphaFoldDB" id="A0A8H7BQJ3"/>
<dbReference type="GO" id="GO:0003677">
    <property type="term" value="F:DNA binding"/>
    <property type="evidence" value="ECO:0007669"/>
    <property type="project" value="InterPro"/>
</dbReference>
<dbReference type="CDD" id="cd16100">
    <property type="entry name" value="ARID"/>
    <property type="match status" value="1"/>
</dbReference>
<evidence type="ECO:0000256" key="4">
    <source>
        <dbReference type="SAM" id="MobiDB-lite"/>
    </source>
</evidence>
<feature type="compositionally biased region" description="Basic and acidic residues" evidence="4">
    <location>
        <begin position="99"/>
        <end position="112"/>
    </location>
</feature>
<name>A0A8H7BQJ3_9FUNG</name>
<comment type="caution">
    <text evidence="6">The sequence shown here is derived from an EMBL/GenBank/DDBJ whole genome shotgun (WGS) entry which is preliminary data.</text>
</comment>
<dbReference type="Proteomes" id="UP000605846">
    <property type="component" value="Unassembled WGS sequence"/>
</dbReference>
<dbReference type="SMART" id="SM01014">
    <property type="entry name" value="ARID"/>
    <property type="match status" value="1"/>
</dbReference>
<dbReference type="Gene3D" id="1.10.150.60">
    <property type="entry name" value="ARID DNA-binding domain"/>
    <property type="match status" value="1"/>
</dbReference>
<proteinExistence type="predicted"/>
<feature type="compositionally biased region" description="Polar residues" evidence="4">
    <location>
        <begin position="133"/>
        <end position="154"/>
    </location>
</feature>
<keyword evidence="1" id="KW-0805">Transcription regulation</keyword>